<proteinExistence type="predicted"/>
<protein>
    <submittedName>
        <fullName evidence="1">Uncharacterized protein</fullName>
    </submittedName>
</protein>
<dbReference type="EMBL" id="CAACVG010008380">
    <property type="protein sequence ID" value="VEN49566.1"/>
    <property type="molecule type" value="Genomic_DNA"/>
</dbReference>
<name>A0A653CP83_CALMS</name>
<accession>A0A653CP83</accession>
<sequence length="100" mass="11072">MSTVNDDSAIPKWTNLKIFPPRTIVLVIVMWGWVVGCQAQDLTCCSLATGSCRSTCENISLVHLAANVSLRNSTVVEVQNYCSLLLYPFWECLNATFNGK</sequence>
<organism evidence="1 2">
    <name type="scientific">Callosobruchus maculatus</name>
    <name type="common">Southern cowpea weevil</name>
    <name type="synonym">Pulse bruchid</name>
    <dbReference type="NCBI Taxonomy" id="64391"/>
    <lineage>
        <taxon>Eukaryota</taxon>
        <taxon>Metazoa</taxon>
        <taxon>Ecdysozoa</taxon>
        <taxon>Arthropoda</taxon>
        <taxon>Hexapoda</taxon>
        <taxon>Insecta</taxon>
        <taxon>Pterygota</taxon>
        <taxon>Neoptera</taxon>
        <taxon>Endopterygota</taxon>
        <taxon>Coleoptera</taxon>
        <taxon>Polyphaga</taxon>
        <taxon>Cucujiformia</taxon>
        <taxon>Chrysomeloidea</taxon>
        <taxon>Chrysomelidae</taxon>
        <taxon>Bruchinae</taxon>
        <taxon>Bruchini</taxon>
        <taxon>Callosobruchus</taxon>
    </lineage>
</organism>
<gene>
    <name evidence="1" type="ORF">CALMAC_LOCUS10637</name>
</gene>
<dbReference type="Proteomes" id="UP000410492">
    <property type="component" value="Unassembled WGS sequence"/>
</dbReference>
<reference evidence="1 2" key="1">
    <citation type="submission" date="2019-01" db="EMBL/GenBank/DDBJ databases">
        <authorList>
            <person name="Sayadi A."/>
        </authorList>
    </citation>
    <scope>NUCLEOTIDE SEQUENCE [LARGE SCALE GENOMIC DNA]</scope>
</reference>
<evidence type="ECO:0000313" key="1">
    <source>
        <dbReference type="EMBL" id="VEN49566.1"/>
    </source>
</evidence>
<feature type="non-terminal residue" evidence="1">
    <location>
        <position position="100"/>
    </location>
</feature>
<dbReference type="AlphaFoldDB" id="A0A653CP83"/>
<dbReference type="OrthoDB" id="5956770at2759"/>
<keyword evidence="2" id="KW-1185">Reference proteome</keyword>
<evidence type="ECO:0000313" key="2">
    <source>
        <dbReference type="Proteomes" id="UP000410492"/>
    </source>
</evidence>